<dbReference type="GO" id="GO:0019867">
    <property type="term" value="C:outer membrane"/>
    <property type="evidence" value="ECO:0007669"/>
    <property type="project" value="InterPro"/>
</dbReference>
<dbReference type="Proteomes" id="UP000548326">
    <property type="component" value="Unassembled WGS sequence"/>
</dbReference>
<sequence length="858" mass="97101">MIKKIPSLFVCLAFVTSLQAQEIAPSAWQKFPDSTIVKIHPSYNDVTGVHRWLFGTNFRKEWAMAVKLPIIRLSQINGGLTTLKQGGGMQSKSLRLEDKTGREWVLRSVEKVPDKLLPEGLQGTFAIDWVSDEFSAQHPYSALIVPPLAVAARVPHANPIIGVVVDDPALGQYSKIFTNMVCLLEEREPIGESDNTFKMQRELTKNYDNRVDGEEFLRARMLDLLIGDWDRHEDQWRWAVTKDDKARHYVAVPRDRDQVFHVNQGLFPSIAALPWVDPLLGNFSGDIPAVKYSLFKTRFMKQFPDAQISYADWMRITNEFVKAETDEVLEAGLKRLPKETYDFRHKELLSELKRRRDNMPAAMAEYYRFINRIVDLHTTDKDEQITISDAPNQGMRVTVESLNKKGEVKNTVWDMTYQPDITKELRLYTGAGNDHILINNALSPIKLRIIDSVDDKTFDIKQANSSVKVYGPKDSTSFTGNVNRLSKHLSTDTLNSRFVPANLYNVWMPLATAAINADDGFLLGLGFKYKGVDGFRKLPYSTIQQVMITHSFATDAFRIKYNGEWIQAIGKADFTMQAYIQAPDNTMNFFGRGNETKLTKFPGYRRFYRARFDTYQFDPSLRWHTGKGSTFSAGPSLQLYHMNPADNVGKFISLPTTHINSYDSATLNKDKAHVGLILNYVSNRRNNNILPSGGFYFNVLVQGYTGLNSYSKSFMQIKPEFTYYQKLNSSGTIVLSDRVGGGVTIGDPAFYQSLFLGGQGNLLGFLQNRFAGQQMVFNNLQGRVKLAKIASYILPGELGLTGFYDAGRVWIKDEHSDTWHQGVGGGLYFSPAGLTIVQLLAGHSNEGWYPYISLNFRI</sequence>
<feature type="signal peptide" evidence="3">
    <location>
        <begin position="1"/>
        <end position="20"/>
    </location>
</feature>
<organism evidence="5 6">
    <name type="scientific">Mucilaginibacter lappiensis</name>
    <dbReference type="NCBI Taxonomy" id="354630"/>
    <lineage>
        <taxon>Bacteria</taxon>
        <taxon>Pseudomonadati</taxon>
        <taxon>Bacteroidota</taxon>
        <taxon>Sphingobacteriia</taxon>
        <taxon>Sphingobacteriales</taxon>
        <taxon>Sphingobacteriaceae</taxon>
        <taxon>Mucilaginibacter</taxon>
    </lineage>
</organism>
<evidence type="ECO:0000256" key="1">
    <source>
        <dbReference type="ARBA" id="ARBA00004370"/>
    </source>
</evidence>
<comment type="subcellular location">
    <subcellularLocation>
        <location evidence="1">Membrane</location>
    </subcellularLocation>
</comment>
<evidence type="ECO:0000313" key="5">
    <source>
        <dbReference type="EMBL" id="MBB6126304.1"/>
    </source>
</evidence>
<dbReference type="RefSeq" id="WP_183585300.1">
    <property type="nucleotide sequence ID" value="NZ_JACHCA010000001.1"/>
</dbReference>
<evidence type="ECO:0000256" key="3">
    <source>
        <dbReference type="SAM" id="SignalP"/>
    </source>
</evidence>
<keyword evidence="2" id="KW-0472">Membrane</keyword>
<name>A0A841J696_9SPHI</name>
<comment type="caution">
    <text evidence="5">The sequence shown here is derived from an EMBL/GenBank/DDBJ whole genome shotgun (WGS) entry which is preliminary data.</text>
</comment>
<evidence type="ECO:0000313" key="6">
    <source>
        <dbReference type="Proteomes" id="UP000548326"/>
    </source>
</evidence>
<dbReference type="EMBL" id="JACHCA010000001">
    <property type="protein sequence ID" value="MBB6126304.1"/>
    <property type="molecule type" value="Genomic_DNA"/>
</dbReference>
<dbReference type="AlphaFoldDB" id="A0A841J696"/>
<feature type="chain" id="PRO_5032365777" description="Bacterial surface antigen (D15) domain-containing protein" evidence="3">
    <location>
        <begin position="21"/>
        <end position="858"/>
    </location>
</feature>
<proteinExistence type="predicted"/>
<gene>
    <name evidence="5" type="ORF">HDF22_000405</name>
</gene>
<feature type="domain" description="Bacterial surface antigen (D15)" evidence="4">
    <location>
        <begin position="613"/>
        <end position="823"/>
    </location>
</feature>
<dbReference type="Pfam" id="PF01103">
    <property type="entry name" value="Omp85"/>
    <property type="match status" value="1"/>
</dbReference>
<evidence type="ECO:0000256" key="2">
    <source>
        <dbReference type="ARBA" id="ARBA00023136"/>
    </source>
</evidence>
<dbReference type="Gene3D" id="2.40.160.50">
    <property type="entry name" value="membrane protein fhac: a member of the omp85/tpsb transporter family"/>
    <property type="match status" value="1"/>
</dbReference>
<keyword evidence="3" id="KW-0732">Signal</keyword>
<evidence type="ECO:0000259" key="4">
    <source>
        <dbReference type="Pfam" id="PF01103"/>
    </source>
</evidence>
<dbReference type="InterPro" id="IPR000184">
    <property type="entry name" value="Bac_surfAg_D15"/>
</dbReference>
<protein>
    <recommendedName>
        <fullName evidence="4">Bacterial surface antigen (D15) domain-containing protein</fullName>
    </recommendedName>
</protein>
<reference evidence="5 6" key="1">
    <citation type="submission" date="2020-08" db="EMBL/GenBank/DDBJ databases">
        <title>Genomic Encyclopedia of Type Strains, Phase IV (KMG-V): Genome sequencing to study the core and pangenomes of soil and plant-associated prokaryotes.</title>
        <authorList>
            <person name="Whitman W."/>
        </authorList>
    </citation>
    <scope>NUCLEOTIDE SEQUENCE [LARGE SCALE GENOMIC DNA]</scope>
    <source>
        <strain evidence="5 6">MP601</strain>
    </source>
</reference>
<accession>A0A841J696</accession>